<dbReference type="EMBL" id="AZBU02000008">
    <property type="protein sequence ID" value="TKR68132.1"/>
    <property type="molecule type" value="Genomic_DNA"/>
</dbReference>
<dbReference type="Proteomes" id="UP000298663">
    <property type="component" value="Unassembled WGS sequence"/>
</dbReference>
<protein>
    <submittedName>
        <fullName evidence="2">Uncharacterized protein</fullName>
    </submittedName>
</protein>
<feature type="compositionally biased region" description="Polar residues" evidence="1">
    <location>
        <begin position="470"/>
        <end position="486"/>
    </location>
</feature>
<comment type="caution">
    <text evidence="2">The sequence shown here is derived from an EMBL/GenBank/DDBJ whole genome shotgun (WGS) entry which is preliminary data.</text>
</comment>
<dbReference type="OrthoDB" id="5865157at2759"/>
<reference evidence="2 3" key="2">
    <citation type="journal article" date="2019" name="G3 (Bethesda)">
        <title>Hybrid Assembly of the Genome of the Entomopathogenic Nematode Steinernema carpocapsae Identifies the X-Chromosome.</title>
        <authorList>
            <person name="Serra L."/>
            <person name="Macchietto M."/>
            <person name="Macias-Munoz A."/>
            <person name="McGill C.J."/>
            <person name="Rodriguez I.M."/>
            <person name="Rodriguez B."/>
            <person name="Murad R."/>
            <person name="Mortazavi A."/>
        </authorList>
    </citation>
    <scope>NUCLEOTIDE SEQUENCE [LARGE SCALE GENOMIC DNA]</scope>
    <source>
        <strain evidence="2 3">ALL</strain>
    </source>
</reference>
<evidence type="ECO:0000313" key="3">
    <source>
        <dbReference type="Proteomes" id="UP000298663"/>
    </source>
</evidence>
<name>A0A4U5MG55_STECR</name>
<accession>A0A4U5MG55</accession>
<reference evidence="2 3" key="1">
    <citation type="journal article" date="2015" name="Genome Biol.">
        <title>Comparative genomics of Steinernema reveals deeply conserved gene regulatory networks.</title>
        <authorList>
            <person name="Dillman A.R."/>
            <person name="Macchietto M."/>
            <person name="Porter C.F."/>
            <person name="Rogers A."/>
            <person name="Williams B."/>
            <person name="Antoshechkin I."/>
            <person name="Lee M.M."/>
            <person name="Goodwin Z."/>
            <person name="Lu X."/>
            <person name="Lewis E.E."/>
            <person name="Goodrich-Blair H."/>
            <person name="Stock S.P."/>
            <person name="Adams B.J."/>
            <person name="Sternberg P.W."/>
            <person name="Mortazavi A."/>
        </authorList>
    </citation>
    <scope>NUCLEOTIDE SEQUENCE [LARGE SCALE GENOMIC DNA]</scope>
    <source>
        <strain evidence="2 3">ALL</strain>
    </source>
</reference>
<gene>
    <name evidence="2" type="ORF">L596_024160</name>
</gene>
<dbReference type="AlphaFoldDB" id="A0A4U5MG55"/>
<keyword evidence="3" id="KW-1185">Reference proteome</keyword>
<feature type="region of interest" description="Disordered" evidence="1">
    <location>
        <begin position="413"/>
        <end position="486"/>
    </location>
</feature>
<proteinExistence type="predicted"/>
<evidence type="ECO:0000313" key="2">
    <source>
        <dbReference type="EMBL" id="TKR68132.1"/>
    </source>
</evidence>
<feature type="region of interest" description="Disordered" evidence="1">
    <location>
        <begin position="524"/>
        <end position="546"/>
    </location>
</feature>
<organism evidence="2 3">
    <name type="scientific">Steinernema carpocapsae</name>
    <name type="common">Entomopathogenic nematode</name>
    <dbReference type="NCBI Taxonomy" id="34508"/>
    <lineage>
        <taxon>Eukaryota</taxon>
        <taxon>Metazoa</taxon>
        <taxon>Ecdysozoa</taxon>
        <taxon>Nematoda</taxon>
        <taxon>Chromadorea</taxon>
        <taxon>Rhabditida</taxon>
        <taxon>Tylenchina</taxon>
        <taxon>Panagrolaimomorpha</taxon>
        <taxon>Strongyloidoidea</taxon>
        <taxon>Steinernematidae</taxon>
        <taxon>Steinernema</taxon>
    </lineage>
</organism>
<evidence type="ECO:0000256" key="1">
    <source>
        <dbReference type="SAM" id="MobiDB-lite"/>
    </source>
</evidence>
<sequence length="546" mass="62013">MSAPDYHEYHLLERSTESRTTPLKYENGVLCATFPEMGVQLNSMVDRRQLSTRYAIQVDVSVNVDNKLVVEQTVLSHPFLIAITNDQTEPLLTSIFWQRLVDNDTQDSCLQVVAWSVVKDVIRNFIKAQYSQARSLDDEEILHIQCMLFLPIAVRALNLEELEEQWYGRVQINLSLEGVVRLQYRLLTEFIHDDVLVSKKQFMQDKCFSVIDMQTELRHSVWQWMYRATEMVMDVGHKICPSPAAIEKKGSKTKKQMAAAEDYQTMLSLFNNRHITMLSMDAVETVFKNRGKSNDELQKIMLLRFCEDNAGYLSFAFSNADNDDEDRAKPLFGSISCEQIKDFKQGLPEVLMDEPFPKNFDRLGKFEQLICAVDVVPTFSCPKKRTVFHNYRTLRLQNDGIVSQDRWKTRVNPLTGERLSQGEKALTPPLSISGALDSLPPLSGQTNPLLTASTSSTKHEFSDEEPNEELPSSISTASPESENETCPNNFLAAMMLLVQQGAQFGNLNLTPDFLTQYNLLSNEGEDVKSETSAKVPMSISKRKGKS</sequence>
<feature type="compositionally biased region" description="Polar residues" evidence="1">
    <location>
        <begin position="443"/>
        <end position="456"/>
    </location>
</feature>